<evidence type="ECO:0000259" key="2">
    <source>
        <dbReference type="SMART" id="SM00757"/>
    </source>
</evidence>
<keyword evidence="4" id="KW-1185">Reference proteome</keyword>
<feature type="region of interest" description="Disordered" evidence="1">
    <location>
        <begin position="145"/>
        <end position="171"/>
    </location>
</feature>
<evidence type="ECO:0000313" key="3">
    <source>
        <dbReference type="EMBL" id="ETW85835.1"/>
    </source>
</evidence>
<dbReference type="AlphaFoldDB" id="W4KKG9"/>
<dbReference type="InterPro" id="IPR013144">
    <property type="entry name" value="CRA_dom"/>
</dbReference>
<evidence type="ECO:0000256" key="1">
    <source>
        <dbReference type="SAM" id="MobiDB-lite"/>
    </source>
</evidence>
<feature type="domain" description="CRA" evidence="2">
    <location>
        <begin position="185"/>
        <end position="279"/>
    </location>
</feature>
<dbReference type="InterPro" id="IPR050618">
    <property type="entry name" value="Ubq-SigPath_Reg"/>
</dbReference>
<dbReference type="PROSITE" id="PS50896">
    <property type="entry name" value="LISH"/>
    <property type="match status" value="1"/>
</dbReference>
<reference evidence="3 4" key="1">
    <citation type="journal article" date="2012" name="New Phytol.">
        <title>Insight into trade-off between wood decay and parasitism from the genome of a fungal forest pathogen.</title>
        <authorList>
            <person name="Olson A."/>
            <person name="Aerts A."/>
            <person name="Asiegbu F."/>
            <person name="Belbahri L."/>
            <person name="Bouzid O."/>
            <person name="Broberg A."/>
            <person name="Canback B."/>
            <person name="Coutinho P.M."/>
            <person name="Cullen D."/>
            <person name="Dalman K."/>
            <person name="Deflorio G."/>
            <person name="van Diepen L.T."/>
            <person name="Dunand C."/>
            <person name="Duplessis S."/>
            <person name="Durling M."/>
            <person name="Gonthier P."/>
            <person name="Grimwood J."/>
            <person name="Fossdal C.G."/>
            <person name="Hansson D."/>
            <person name="Henrissat B."/>
            <person name="Hietala A."/>
            <person name="Himmelstrand K."/>
            <person name="Hoffmeister D."/>
            <person name="Hogberg N."/>
            <person name="James T.Y."/>
            <person name="Karlsson M."/>
            <person name="Kohler A."/>
            <person name="Kues U."/>
            <person name="Lee Y.H."/>
            <person name="Lin Y.C."/>
            <person name="Lind M."/>
            <person name="Lindquist E."/>
            <person name="Lombard V."/>
            <person name="Lucas S."/>
            <person name="Lunden K."/>
            <person name="Morin E."/>
            <person name="Murat C."/>
            <person name="Park J."/>
            <person name="Raffaello T."/>
            <person name="Rouze P."/>
            <person name="Salamov A."/>
            <person name="Schmutz J."/>
            <person name="Solheim H."/>
            <person name="Stahlberg J."/>
            <person name="Velez H."/>
            <person name="de Vries R.P."/>
            <person name="Wiebenga A."/>
            <person name="Woodward S."/>
            <person name="Yakovlev I."/>
            <person name="Garbelotto M."/>
            <person name="Martin F."/>
            <person name="Grigoriev I.V."/>
            <person name="Stenlid J."/>
        </authorList>
    </citation>
    <scope>NUCLEOTIDE SEQUENCE [LARGE SCALE GENOMIC DNA]</scope>
    <source>
        <strain evidence="3 4">TC 32-1</strain>
    </source>
</reference>
<dbReference type="InterPro" id="IPR024964">
    <property type="entry name" value="CTLH/CRA"/>
</dbReference>
<dbReference type="KEGG" id="hir:HETIRDRAFT_44533"/>
<dbReference type="GeneID" id="20675621"/>
<sequence length="327" mass="36723">QRALILDYLCHNCYTRTARAFARDSTVQHLNADGDEVIRPKGEGDSVGITDEDLEQVELRREVQQKLLLGDVDNATSLLNERYPSVLSTSKLPPPGSPRILDPHIKVSSSSFINIRSITPSSVDPSILALELRFLAFIETARTEPLPPPAQSHLNAPDSRPASPNYLRNGRLDVDPDERLLQLYESARALYEFVQELENPEQRADYQEPLERIGSLIAYKIPEKSPVKFYMEQARRDSVADQINSAVLFRMGRPALSYLELYVRYTTVVWKFLNELNVKAPAAANVPHGVKLPPRRRSTVGATSSPSKDPFVDKDNPEVRAALVRIL</sequence>
<dbReference type="SMART" id="SM00757">
    <property type="entry name" value="CRA"/>
    <property type="match status" value="1"/>
</dbReference>
<gene>
    <name evidence="3" type="ORF">HETIRDRAFT_44533</name>
</gene>
<dbReference type="OrthoDB" id="8048523at2759"/>
<dbReference type="HOGENOM" id="CLU_055335_0_0_1"/>
<feature type="region of interest" description="Disordered" evidence="1">
    <location>
        <begin position="289"/>
        <end position="314"/>
    </location>
</feature>
<dbReference type="EMBL" id="KI925455">
    <property type="protein sequence ID" value="ETW85835.1"/>
    <property type="molecule type" value="Genomic_DNA"/>
</dbReference>
<dbReference type="Proteomes" id="UP000030671">
    <property type="component" value="Unassembled WGS sequence"/>
</dbReference>
<evidence type="ECO:0000313" key="4">
    <source>
        <dbReference type="Proteomes" id="UP000030671"/>
    </source>
</evidence>
<proteinExistence type="predicted"/>
<dbReference type="Pfam" id="PF10607">
    <property type="entry name" value="CTLH"/>
    <property type="match status" value="1"/>
</dbReference>
<organism evidence="3 4">
    <name type="scientific">Heterobasidion irregulare (strain TC 32-1)</name>
    <dbReference type="NCBI Taxonomy" id="747525"/>
    <lineage>
        <taxon>Eukaryota</taxon>
        <taxon>Fungi</taxon>
        <taxon>Dikarya</taxon>
        <taxon>Basidiomycota</taxon>
        <taxon>Agaricomycotina</taxon>
        <taxon>Agaricomycetes</taxon>
        <taxon>Russulales</taxon>
        <taxon>Bondarzewiaceae</taxon>
        <taxon>Heterobasidion</taxon>
        <taxon>Heterobasidion annosum species complex</taxon>
    </lineage>
</organism>
<dbReference type="InterPro" id="IPR006594">
    <property type="entry name" value="LisH"/>
</dbReference>
<dbReference type="eggNOG" id="ENOG502S5HB">
    <property type="taxonomic scope" value="Eukaryota"/>
</dbReference>
<accession>W4KKG9</accession>
<dbReference type="RefSeq" id="XP_009541818.1">
    <property type="nucleotide sequence ID" value="XM_009543523.1"/>
</dbReference>
<dbReference type="InParanoid" id="W4KKG9"/>
<dbReference type="PANTHER" id="PTHR12864">
    <property type="entry name" value="RAN BINDING PROTEIN 9-RELATED"/>
    <property type="match status" value="1"/>
</dbReference>
<protein>
    <recommendedName>
        <fullName evidence="2">CRA domain-containing protein</fullName>
    </recommendedName>
</protein>
<feature type="non-terminal residue" evidence="3">
    <location>
        <position position="1"/>
    </location>
</feature>
<name>W4KKG9_HETIT</name>
<dbReference type="STRING" id="747525.W4KKG9"/>